<evidence type="ECO:0000313" key="1">
    <source>
        <dbReference type="EMBL" id="KAJ1679425.1"/>
    </source>
</evidence>
<reference evidence="1" key="1">
    <citation type="submission" date="2022-06" db="EMBL/GenBank/DDBJ databases">
        <title>Phylogenomic reconstructions and comparative analyses of Kickxellomycotina fungi.</title>
        <authorList>
            <person name="Reynolds N.K."/>
            <person name="Stajich J.E."/>
            <person name="Barry K."/>
            <person name="Grigoriev I.V."/>
            <person name="Crous P."/>
            <person name="Smith M.E."/>
        </authorList>
    </citation>
    <scope>NUCLEOTIDE SEQUENCE</scope>
    <source>
        <strain evidence="1">RSA 2271</strain>
    </source>
</reference>
<protein>
    <submittedName>
        <fullName evidence="1">Small subunit (SSU) processome component</fullName>
    </submittedName>
</protein>
<organism evidence="1 2">
    <name type="scientific">Spiromyces aspiralis</name>
    <dbReference type="NCBI Taxonomy" id="68401"/>
    <lineage>
        <taxon>Eukaryota</taxon>
        <taxon>Fungi</taxon>
        <taxon>Fungi incertae sedis</taxon>
        <taxon>Zoopagomycota</taxon>
        <taxon>Kickxellomycotina</taxon>
        <taxon>Kickxellomycetes</taxon>
        <taxon>Kickxellales</taxon>
        <taxon>Kickxellaceae</taxon>
        <taxon>Spiromyces</taxon>
    </lineage>
</organism>
<dbReference type="Proteomes" id="UP001145114">
    <property type="component" value="Unassembled WGS sequence"/>
</dbReference>
<feature type="non-terminal residue" evidence="1">
    <location>
        <position position="1"/>
    </location>
</feature>
<name>A0ACC1HTR0_9FUNG</name>
<gene>
    <name evidence="1" type="primary">UTP5</name>
    <name evidence="1" type="ORF">EV182_002084</name>
</gene>
<sequence>ISEFTAPNSGQDELKRFTCIAFGSIRPSSELKQAKRKKNSKGSGDSYHSGLKLQTVIALGLTDGTIALYSPAESKIIKRLSGGHTMPVRDVAFPGPGAEQEDQGLRCWSCDQGGNIVEWDLIRNAVVRQIKTTIKDISRIRIDSKAKKLAVASHKIEVIELGTSNIVAAFTGHGSDITELLWGPGGNSLVTAASNDRFVHIWPVCEADTTPRPASAVLSTDSNVLVVDVSPINGDVIAVTEDGTASIWAEAASTKSINKAISRKGGEGGRPAAQSPDSVVRLVDTKGASTIPIILSRLWRQSSQNYSALIVYGNMLKPVFETTLLADDKGELVQVLTLERDNQGGNLLLNGAVTKDVSQAEANLRSGLKTYDESRATVLSVADMTASGVSLAPTLEDRMRELGLVDSTQAASTDEGKPATASAPAAARGPAPKAGSLVRVLVQALHSHDQPMLESVLANGSRASIVNDTMCRLPANYVLQFLQELFLRFQATPQRAVELLPWIRAILVSHAGYLTSVPQLVKQLAAFYQAIDARLSVNSKLHRLQGRVDLLHQQIRARASAIKGDELIEDGSNNRALNLYVEGEEAGAMMDEELPIYDGESTTDASEVEHDWTDNTDDEVVEGGESGANNSDTDGSEEEEESDLEQFD</sequence>
<proteinExistence type="predicted"/>
<comment type="caution">
    <text evidence="1">The sequence shown here is derived from an EMBL/GenBank/DDBJ whole genome shotgun (WGS) entry which is preliminary data.</text>
</comment>
<evidence type="ECO:0000313" key="2">
    <source>
        <dbReference type="Proteomes" id="UP001145114"/>
    </source>
</evidence>
<keyword evidence="2" id="KW-1185">Reference proteome</keyword>
<accession>A0ACC1HTR0</accession>
<dbReference type="EMBL" id="JAMZIH010000394">
    <property type="protein sequence ID" value="KAJ1679425.1"/>
    <property type="molecule type" value="Genomic_DNA"/>
</dbReference>